<evidence type="ECO:0000259" key="15">
    <source>
        <dbReference type="PROSITE" id="PS51163"/>
    </source>
</evidence>
<dbReference type="Gene3D" id="3.90.870.10">
    <property type="entry name" value="DHBP synthase"/>
    <property type="match status" value="1"/>
</dbReference>
<evidence type="ECO:0000256" key="6">
    <source>
        <dbReference type="ARBA" id="ARBA00022679"/>
    </source>
</evidence>
<feature type="active site" evidence="14">
    <location>
        <position position="226"/>
    </location>
</feature>
<dbReference type="GO" id="GO:0008033">
    <property type="term" value="P:tRNA processing"/>
    <property type="evidence" value="ECO:0007669"/>
    <property type="project" value="UniProtKB-KW"/>
</dbReference>
<evidence type="ECO:0000313" key="17">
    <source>
        <dbReference type="Proteomes" id="UP000280417"/>
    </source>
</evidence>
<comment type="similarity">
    <text evidence="3">Belongs to the low molecular weight phosphotyrosine protein phosphatase family.</text>
</comment>
<dbReference type="GO" id="GO:0000049">
    <property type="term" value="F:tRNA binding"/>
    <property type="evidence" value="ECO:0007669"/>
    <property type="project" value="TreeGrafter"/>
</dbReference>
<dbReference type="EMBL" id="QMQA01000023">
    <property type="protein sequence ID" value="RLE14936.1"/>
    <property type="molecule type" value="Genomic_DNA"/>
</dbReference>
<evidence type="ECO:0000256" key="10">
    <source>
        <dbReference type="ARBA" id="ARBA00022801"/>
    </source>
</evidence>
<feature type="domain" description="YrdC-like" evidence="15">
    <location>
        <begin position="15"/>
        <end position="201"/>
    </location>
</feature>
<evidence type="ECO:0000256" key="7">
    <source>
        <dbReference type="ARBA" id="ARBA00022694"/>
    </source>
</evidence>
<feature type="active site" description="Nucleophile" evidence="14">
    <location>
        <position position="220"/>
    </location>
</feature>
<comment type="similarity">
    <text evidence="2">Belongs to the SUA5 family.</text>
</comment>
<comment type="subcellular location">
    <subcellularLocation>
        <location evidence="1">Cytoplasm</location>
    </subcellularLocation>
</comment>
<sequence>MRSRILKITSPEKQPQEIEKALQVLKKGGILCLPTDTVYGLAVDAYNERAVDRLYQLKKRAEEKPLILFPKDHKIIVHLVKYFSPSALALISNFWPGPLTLIFEASIKKPRCLVSKEGKIGVRMPSHPVPRIISQKDNLLLATTSANISGEKSAVEVQNLSPVIKEGVDLILDSGPAFFGKESTIVDITTVPPHIIREGKIRQDEIKRVCEKGLNILFVCTANMCRSVMAEAIFKNLWPGDSPYKVNVRSAGINTVPSSPPSRFTVAVMKKRGIDIRSHLSTPLTDELINKSDVIFVMERGHRDYLVKLYPEAQNKIWLLKEFSRGKEEEVFDPAGASEEFHQEKARELEKEIEKIVEKMGEK</sequence>
<gene>
    <name evidence="16" type="ORF">DRJ04_01390</name>
</gene>
<evidence type="ECO:0000256" key="14">
    <source>
        <dbReference type="PIRSR" id="PIRSR617867-1"/>
    </source>
</evidence>
<dbReference type="InterPro" id="IPR017945">
    <property type="entry name" value="DHBP_synth_RibB-like_a/b_dom"/>
</dbReference>
<dbReference type="PRINTS" id="PR00719">
    <property type="entry name" value="LMWPTPASE"/>
</dbReference>
<evidence type="ECO:0000313" key="16">
    <source>
        <dbReference type="EMBL" id="RLE14936.1"/>
    </source>
</evidence>
<keyword evidence="9" id="KW-0547">Nucleotide-binding</keyword>
<dbReference type="GO" id="GO:0061710">
    <property type="term" value="F:L-threonylcarbamoyladenylate synthase"/>
    <property type="evidence" value="ECO:0007669"/>
    <property type="project" value="UniProtKB-EC"/>
</dbReference>
<dbReference type="Proteomes" id="UP000280417">
    <property type="component" value="Unassembled WGS sequence"/>
</dbReference>
<evidence type="ECO:0000256" key="13">
    <source>
        <dbReference type="ARBA" id="ARBA00048366"/>
    </source>
</evidence>
<evidence type="ECO:0000256" key="1">
    <source>
        <dbReference type="ARBA" id="ARBA00004496"/>
    </source>
</evidence>
<dbReference type="SMART" id="SM00226">
    <property type="entry name" value="LMWPc"/>
    <property type="match status" value="1"/>
</dbReference>
<keyword evidence="11" id="KW-0067">ATP-binding</keyword>
<evidence type="ECO:0000256" key="12">
    <source>
        <dbReference type="ARBA" id="ARBA00029774"/>
    </source>
</evidence>
<evidence type="ECO:0000256" key="2">
    <source>
        <dbReference type="ARBA" id="ARBA00007663"/>
    </source>
</evidence>
<feature type="active site" description="Proton donor" evidence="14">
    <location>
        <position position="333"/>
    </location>
</feature>
<dbReference type="NCBIfam" id="TIGR00057">
    <property type="entry name" value="L-threonylcarbamoyladenylate synthase"/>
    <property type="match status" value="1"/>
</dbReference>
<dbReference type="GO" id="GO:0006450">
    <property type="term" value="P:regulation of translational fidelity"/>
    <property type="evidence" value="ECO:0007669"/>
    <property type="project" value="TreeGrafter"/>
</dbReference>
<comment type="caution">
    <text evidence="16">The sequence shown here is derived from an EMBL/GenBank/DDBJ whole genome shotgun (WGS) entry which is preliminary data.</text>
</comment>
<name>A0A662DM30_UNCAE</name>
<dbReference type="PROSITE" id="PS51163">
    <property type="entry name" value="YRDC"/>
    <property type="match status" value="1"/>
</dbReference>
<evidence type="ECO:0000256" key="11">
    <source>
        <dbReference type="ARBA" id="ARBA00022840"/>
    </source>
</evidence>
<evidence type="ECO:0000256" key="5">
    <source>
        <dbReference type="ARBA" id="ARBA00022490"/>
    </source>
</evidence>
<dbReference type="GO" id="GO:0004725">
    <property type="term" value="F:protein tyrosine phosphatase activity"/>
    <property type="evidence" value="ECO:0007669"/>
    <property type="project" value="InterPro"/>
</dbReference>
<protein>
    <recommendedName>
        <fullName evidence="12">L-threonylcarbamoyladenylate synthase</fullName>
        <ecNumber evidence="4">2.7.7.87</ecNumber>
    </recommendedName>
    <alternativeName>
        <fullName evidence="12">L-threonylcarbamoyladenylate synthase</fullName>
    </alternativeName>
</protein>
<dbReference type="SUPFAM" id="SSF55821">
    <property type="entry name" value="YrdC/RibB"/>
    <property type="match status" value="1"/>
</dbReference>
<proteinExistence type="inferred from homology"/>
<dbReference type="Pfam" id="PF01300">
    <property type="entry name" value="Sua5_yciO_yrdC"/>
    <property type="match status" value="1"/>
</dbReference>
<evidence type="ECO:0000256" key="8">
    <source>
        <dbReference type="ARBA" id="ARBA00022695"/>
    </source>
</evidence>
<keyword evidence="5" id="KW-0963">Cytoplasm</keyword>
<dbReference type="InterPro" id="IPR036196">
    <property type="entry name" value="Ptyr_pPase_sf"/>
</dbReference>
<keyword evidence="7" id="KW-0819">tRNA processing</keyword>
<dbReference type="GO" id="GO:0005524">
    <property type="term" value="F:ATP binding"/>
    <property type="evidence" value="ECO:0007669"/>
    <property type="project" value="UniProtKB-KW"/>
</dbReference>
<comment type="catalytic activity">
    <reaction evidence="13">
        <text>L-threonine + hydrogencarbonate + ATP = L-threonylcarbamoyladenylate + diphosphate + H2O</text>
        <dbReference type="Rhea" id="RHEA:36407"/>
        <dbReference type="ChEBI" id="CHEBI:15377"/>
        <dbReference type="ChEBI" id="CHEBI:17544"/>
        <dbReference type="ChEBI" id="CHEBI:30616"/>
        <dbReference type="ChEBI" id="CHEBI:33019"/>
        <dbReference type="ChEBI" id="CHEBI:57926"/>
        <dbReference type="ChEBI" id="CHEBI:73682"/>
        <dbReference type="EC" id="2.7.7.87"/>
    </reaction>
</comment>
<dbReference type="Gene3D" id="3.40.50.2300">
    <property type="match status" value="1"/>
</dbReference>
<dbReference type="SUPFAM" id="SSF52788">
    <property type="entry name" value="Phosphotyrosine protein phosphatases I"/>
    <property type="match status" value="1"/>
</dbReference>
<evidence type="ECO:0000256" key="4">
    <source>
        <dbReference type="ARBA" id="ARBA00012584"/>
    </source>
</evidence>
<evidence type="ECO:0000256" key="9">
    <source>
        <dbReference type="ARBA" id="ARBA00022741"/>
    </source>
</evidence>
<evidence type="ECO:0000256" key="3">
    <source>
        <dbReference type="ARBA" id="ARBA00011063"/>
    </source>
</evidence>
<dbReference type="EC" id="2.7.7.87" evidence="4"/>
<keyword evidence="6" id="KW-0808">Transferase</keyword>
<dbReference type="PANTHER" id="PTHR17490:SF16">
    <property type="entry name" value="THREONYLCARBAMOYL-AMP SYNTHASE"/>
    <property type="match status" value="1"/>
</dbReference>
<organism evidence="16 17">
    <name type="scientific">Aerophobetes bacterium</name>
    <dbReference type="NCBI Taxonomy" id="2030807"/>
    <lineage>
        <taxon>Bacteria</taxon>
        <taxon>Candidatus Aerophobota</taxon>
    </lineage>
</organism>
<dbReference type="AlphaFoldDB" id="A0A662DM30"/>
<dbReference type="InterPro" id="IPR050156">
    <property type="entry name" value="TC-AMP_synthase_SUA5"/>
</dbReference>
<dbReference type="CDD" id="cd16344">
    <property type="entry name" value="LMWPAP"/>
    <property type="match status" value="1"/>
</dbReference>
<reference evidence="16 17" key="1">
    <citation type="submission" date="2018-06" db="EMBL/GenBank/DDBJ databases">
        <title>Extensive metabolic versatility and redundancy in microbially diverse, dynamic hydrothermal sediments.</title>
        <authorList>
            <person name="Dombrowski N."/>
            <person name="Teske A."/>
            <person name="Baker B.J."/>
        </authorList>
    </citation>
    <scope>NUCLEOTIDE SEQUENCE [LARGE SCALE GENOMIC DNA]</scope>
    <source>
        <strain evidence="16">B3_G15</strain>
    </source>
</reference>
<dbReference type="GO" id="GO:0005737">
    <property type="term" value="C:cytoplasm"/>
    <property type="evidence" value="ECO:0007669"/>
    <property type="project" value="UniProtKB-SubCell"/>
</dbReference>
<keyword evidence="10" id="KW-0378">Hydrolase</keyword>
<keyword evidence="8" id="KW-0548">Nucleotidyltransferase</keyword>
<dbReference type="InterPro" id="IPR006070">
    <property type="entry name" value="Sua5-like_dom"/>
</dbReference>
<dbReference type="InterPro" id="IPR017867">
    <property type="entry name" value="Tyr_phospatase_low_mol_wt"/>
</dbReference>
<accession>A0A662DM30</accession>
<dbReference type="GO" id="GO:0003725">
    <property type="term" value="F:double-stranded RNA binding"/>
    <property type="evidence" value="ECO:0007669"/>
    <property type="project" value="InterPro"/>
</dbReference>
<dbReference type="PANTHER" id="PTHR17490">
    <property type="entry name" value="SUA5"/>
    <property type="match status" value="1"/>
</dbReference>
<dbReference type="InterPro" id="IPR023485">
    <property type="entry name" value="Ptyr_pPase"/>
</dbReference>
<dbReference type="Pfam" id="PF01451">
    <property type="entry name" value="LMWPc"/>
    <property type="match status" value="1"/>
</dbReference>